<dbReference type="SMART" id="SM00354">
    <property type="entry name" value="HTH_LACI"/>
    <property type="match status" value="1"/>
</dbReference>
<dbReference type="InterPro" id="IPR028082">
    <property type="entry name" value="Peripla_BP_I"/>
</dbReference>
<dbReference type="PANTHER" id="PTHR30146">
    <property type="entry name" value="LACI-RELATED TRANSCRIPTIONAL REPRESSOR"/>
    <property type="match status" value="1"/>
</dbReference>
<reference evidence="6" key="1">
    <citation type="journal article" date="2019" name="Int. J. Syst. Evol. Microbiol.">
        <title>The Global Catalogue of Microorganisms (GCM) 10K type strain sequencing project: providing services to taxonomists for standard genome sequencing and annotation.</title>
        <authorList>
            <consortium name="The Broad Institute Genomics Platform"/>
            <consortium name="The Broad Institute Genome Sequencing Center for Infectious Disease"/>
            <person name="Wu L."/>
            <person name="Ma J."/>
        </authorList>
    </citation>
    <scope>NUCLEOTIDE SEQUENCE [LARGE SCALE GENOMIC DNA]</scope>
    <source>
        <strain evidence="6">CGMCC 1.10131</strain>
    </source>
</reference>
<dbReference type="CDD" id="cd01542">
    <property type="entry name" value="PBP1_TreR-like"/>
    <property type="match status" value="1"/>
</dbReference>
<evidence type="ECO:0000259" key="4">
    <source>
        <dbReference type="PROSITE" id="PS50932"/>
    </source>
</evidence>
<keyword evidence="2" id="KW-0238">DNA-binding</keyword>
<dbReference type="PROSITE" id="PS50932">
    <property type="entry name" value="HTH_LACI_2"/>
    <property type="match status" value="1"/>
</dbReference>
<dbReference type="InterPro" id="IPR000843">
    <property type="entry name" value="HTH_LacI"/>
</dbReference>
<dbReference type="SUPFAM" id="SSF53822">
    <property type="entry name" value="Periplasmic binding protein-like I"/>
    <property type="match status" value="1"/>
</dbReference>
<dbReference type="EMBL" id="BMDY01000001">
    <property type="protein sequence ID" value="GGA93542.1"/>
    <property type="molecule type" value="Genomic_DNA"/>
</dbReference>
<dbReference type="PANTHER" id="PTHR30146:SF146">
    <property type="entry name" value="HTH-TYPE TRANSCRIPTIONAL REGULATOR TRER"/>
    <property type="match status" value="1"/>
</dbReference>
<evidence type="ECO:0000256" key="2">
    <source>
        <dbReference type="ARBA" id="ARBA00023125"/>
    </source>
</evidence>
<dbReference type="RefSeq" id="WP_055731885.1">
    <property type="nucleotide sequence ID" value="NZ_BMDY01000001.1"/>
</dbReference>
<protein>
    <submittedName>
        <fullName evidence="5">LacI family transcriptional regulator</fullName>
    </submittedName>
</protein>
<sequence>MKTIANIAEMAGVSKSTVSRVLNKRPGVNATVRAKVQALIDESNFTANIAAKNLKARNSDTIGIIVPLLTSKSVAAMVQGFSEVIETENMQTLLMNAGMQVEKTNSNIKTLNSKGVDGIIVLMAEYNQELIETLKQSAAPVVIVGQDLSLHGLTSVFFDDYRSGFLAGTKLTQLDCKKLMFIGVPQSDVAVGRQRLRGFVDAVDLANIECHYQTNCDFSLESGYQQAKLALNTGYRPDGVFAVTDRLAAGTIKALRECGLTAGKDVAVIGVGDDELCTVLEPPLASVHYDYVNMGKEAASVLIKQLRDKPSEALAFSYQGRFAERESYALAGLAAKPQPKG</sequence>
<proteinExistence type="predicted"/>
<dbReference type="Pfam" id="PF00356">
    <property type="entry name" value="LacI"/>
    <property type="match status" value="1"/>
</dbReference>
<evidence type="ECO:0000313" key="6">
    <source>
        <dbReference type="Proteomes" id="UP000651977"/>
    </source>
</evidence>
<evidence type="ECO:0000256" key="1">
    <source>
        <dbReference type="ARBA" id="ARBA00023015"/>
    </source>
</evidence>
<accession>A0ABQ1HVU3</accession>
<keyword evidence="6" id="KW-1185">Reference proteome</keyword>
<keyword evidence="3" id="KW-0804">Transcription</keyword>
<evidence type="ECO:0000256" key="3">
    <source>
        <dbReference type="ARBA" id="ARBA00023163"/>
    </source>
</evidence>
<evidence type="ECO:0000313" key="5">
    <source>
        <dbReference type="EMBL" id="GGA93542.1"/>
    </source>
</evidence>
<name>A0ABQ1HVU3_9ALTE</name>
<gene>
    <name evidence="5" type="ORF">GCM10007414_02820</name>
</gene>
<comment type="caution">
    <text evidence="5">The sequence shown here is derived from an EMBL/GenBank/DDBJ whole genome shotgun (WGS) entry which is preliminary data.</text>
</comment>
<dbReference type="Proteomes" id="UP000651977">
    <property type="component" value="Unassembled WGS sequence"/>
</dbReference>
<dbReference type="InterPro" id="IPR010982">
    <property type="entry name" value="Lambda_DNA-bd_dom_sf"/>
</dbReference>
<dbReference type="Gene3D" id="1.10.260.40">
    <property type="entry name" value="lambda repressor-like DNA-binding domains"/>
    <property type="match status" value="1"/>
</dbReference>
<dbReference type="InterPro" id="IPR046335">
    <property type="entry name" value="LacI/GalR-like_sensor"/>
</dbReference>
<organism evidence="5 6">
    <name type="scientific">Agarivorans gilvus</name>
    <dbReference type="NCBI Taxonomy" id="680279"/>
    <lineage>
        <taxon>Bacteria</taxon>
        <taxon>Pseudomonadati</taxon>
        <taxon>Pseudomonadota</taxon>
        <taxon>Gammaproteobacteria</taxon>
        <taxon>Alteromonadales</taxon>
        <taxon>Alteromonadaceae</taxon>
        <taxon>Agarivorans</taxon>
    </lineage>
</organism>
<feature type="domain" description="HTH lacI-type" evidence="4">
    <location>
        <begin position="2"/>
        <end position="56"/>
    </location>
</feature>
<keyword evidence="1" id="KW-0805">Transcription regulation</keyword>
<dbReference type="PRINTS" id="PR00036">
    <property type="entry name" value="HTHLACI"/>
</dbReference>
<dbReference type="Gene3D" id="3.40.50.2300">
    <property type="match status" value="2"/>
</dbReference>
<dbReference type="SUPFAM" id="SSF47413">
    <property type="entry name" value="lambda repressor-like DNA-binding domains"/>
    <property type="match status" value="1"/>
</dbReference>
<dbReference type="Pfam" id="PF13377">
    <property type="entry name" value="Peripla_BP_3"/>
    <property type="match status" value="1"/>
</dbReference>
<dbReference type="CDD" id="cd01392">
    <property type="entry name" value="HTH_LacI"/>
    <property type="match status" value="1"/>
</dbReference>